<dbReference type="GO" id="GO:0009982">
    <property type="term" value="F:pseudouridine synthase activity"/>
    <property type="evidence" value="ECO:0007669"/>
    <property type="project" value="InterPro"/>
</dbReference>
<evidence type="ECO:0000259" key="3">
    <source>
        <dbReference type="Pfam" id="PF00849"/>
    </source>
</evidence>
<comment type="similarity">
    <text evidence="1">Belongs to the pseudouridine synthase RluA family.</text>
</comment>
<dbReference type="GO" id="GO:0003723">
    <property type="term" value="F:RNA binding"/>
    <property type="evidence" value="ECO:0007669"/>
    <property type="project" value="InterPro"/>
</dbReference>
<dbReference type="GO" id="GO:0006396">
    <property type="term" value="P:RNA processing"/>
    <property type="evidence" value="ECO:0007669"/>
    <property type="project" value="UniProtKB-ARBA"/>
</dbReference>
<dbReference type="InterPro" id="IPR020103">
    <property type="entry name" value="PsdUridine_synth_cat_dom_sf"/>
</dbReference>
<dbReference type="Pfam" id="PF00849">
    <property type="entry name" value="PseudoU_synth_2"/>
    <property type="match status" value="1"/>
</dbReference>
<protein>
    <submittedName>
        <fullName evidence="4">Pseudouridine synthase, RluA family</fullName>
        <ecNumber evidence="4">5.4.99.-</ecNumber>
    </submittedName>
</protein>
<evidence type="ECO:0000256" key="1">
    <source>
        <dbReference type="ARBA" id="ARBA00010876"/>
    </source>
</evidence>
<dbReference type="GO" id="GO:0140098">
    <property type="term" value="F:catalytic activity, acting on RNA"/>
    <property type="evidence" value="ECO:0007669"/>
    <property type="project" value="UniProtKB-ARBA"/>
</dbReference>
<dbReference type="InterPro" id="IPR006145">
    <property type="entry name" value="PsdUridine_synth_RsuA/RluA"/>
</dbReference>
<feature type="domain" description="Pseudouridine synthase RsuA/RluA-like" evidence="3">
    <location>
        <begin position="9"/>
        <end position="161"/>
    </location>
</feature>
<evidence type="ECO:0000313" key="4">
    <source>
        <dbReference type="EMBL" id="CRX38735.1"/>
    </source>
</evidence>
<dbReference type="EMBL" id="CWGJ01000019">
    <property type="protein sequence ID" value="CRX38735.1"/>
    <property type="molecule type" value="Genomic_DNA"/>
</dbReference>
<proteinExistence type="inferred from homology"/>
<dbReference type="OrthoDB" id="9773999at2"/>
<dbReference type="RefSeq" id="WP_098038598.1">
    <property type="nucleotide sequence ID" value="NZ_CWGJ01000019.1"/>
</dbReference>
<dbReference type="InterPro" id="IPR050188">
    <property type="entry name" value="RluA_PseudoU_synthase"/>
</dbReference>
<gene>
    <name evidence="4" type="ORF">ELAC_1399</name>
</gene>
<dbReference type="AlphaFoldDB" id="A0A0H5E649"/>
<dbReference type="Proteomes" id="UP000220251">
    <property type="component" value="Unassembled WGS sequence"/>
</dbReference>
<evidence type="ECO:0000256" key="2">
    <source>
        <dbReference type="ARBA" id="ARBA00023235"/>
    </source>
</evidence>
<sequence>MNILYEDNHLLVLNKDAGRVMQEAPGSADDLTSCAKAFIKERDQKPGGVFLHAVHRLDKPVSGIAVFAKTQKALERMNRFIREGRFNKIYFALVEGEIPASGHLKDYLFHGDHKAVLRNSPQEGYKRAELTFRRLRQGHGFSLVEINLLTGRYHQIRAQLSNFGYPIVNDDKYGSRIKKAAPGICLHHGKVSFPHPVKEETLLLECQVPAYFDS</sequence>
<dbReference type="PANTHER" id="PTHR21600">
    <property type="entry name" value="MITOCHONDRIAL RNA PSEUDOURIDINE SYNTHASE"/>
    <property type="match status" value="1"/>
</dbReference>
<dbReference type="GO" id="GO:0001522">
    <property type="term" value="P:pseudouridine synthesis"/>
    <property type="evidence" value="ECO:0007669"/>
    <property type="project" value="InterPro"/>
</dbReference>
<dbReference type="EC" id="5.4.99.-" evidence="4"/>
<name>A0A0H5E649_9BACT</name>
<dbReference type="Gene3D" id="3.30.2350.10">
    <property type="entry name" value="Pseudouridine synthase"/>
    <property type="match status" value="1"/>
</dbReference>
<dbReference type="PANTHER" id="PTHR21600:SF83">
    <property type="entry name" value="PSEUDOURIDYLATE SYNTHASE RPUSD4, MITOCHONDRIAL"/>
    <property type="match status" value="1"/>
</dbReference>
<reference evidence="5" key="1">
    <citation type="submission" date="2015-06" db="EMBL/GenBank/DDBJ databases">
        <authorList>
            <person name="Bertelli C."/>
        </authorList>
    </citation>
    <scope>NUCLEOTIDE SEQUENCE [LARGE SCALE GENOMIC DNA]</scope>
    <source>
        <strain evidence="5">CRIB-30</strain>
    </source>
</reference>
<accession>A0A0H5E649</accession>
<organism evidence="4 5">
    <name type="scientific">Estrella lausannensis</name>
    <dbReference type="NCBI Taxonomy" id="483423"/>
    <lineage>
        <taxon>Bacteria</taxon>
        <taxon>Pseudomonadati</taxon>
        <taxon>Chlamydiota</taxon>
        <taxon>Chlamydiia</taxon>
        <taxon>Parachlamydiales</taxon>
        <taxon>Candidatus Criblamydiaceae</taxon>
        <taxon>Estrella</taxon>
    </lineage>
</organism>
<dbReference type="CDD" id="cd02869">
    <property type="entry name" value="PseudoU_synth_RluA_like"/>
    <property type="match status" value="1"/>
</dbReference>
<dbReference type="SUPFAM" id="SSF55120">
    <property type="entry name" value="Pseudouridine synthase"/>
    <property type="match status" value="1"/>
</dbReference>
<keyword evidence="5" id="KW-1185">Reference proteome</keyword>
<evidence type="ECO:0000313" key="5">
    <source>
        <dbReference type="Proteomes" id="UP000220251"/>
    </source>
</evidence>
<keyword evidence="2 4" id="KW-0413">Isomerase</keyword>